<protein>
    <submittedName>
        <fullName evidence="1">Phosphoribosyltransferase</fullName>
    </submittedName>
</protein>
<dbReference type="GO" id="GO:0016757">
    <property type="term" value="F:glycosyltransferase activity"/>
    <property type="evidence" value="ECO:0007669"/>
    <property type="project" value="UniProtKB-KW"/>
</dbReference>
<dbReference type="InterPro" id="IPR000836">
    <property type="entry name" value="PRTase_dom"/>
</dbReference>
<accession>A0A9D2KWN7</accession>
<reference evidence="1" key="2">
    <citation type="submission" date="2021-04" db="EMBL/GenBank/DDBJ databases">
        <authorList>
            <person name="Gilroy R."/>
        </authorList>
    </citation>
    <scope>NUCLEOTIDE SEQUENCE</scope>
    <source>
        <strain evidence="1">ChiHjej12B11-9795</strain>
    </source>
</reference>
<keyword evidence="1" id="KW-0808">Transferase</keyword>
<dbReference type="CDD" id="cd06223">
    <property type="entry name" value="PRTases_typeI"/>
    <property type="match status" value="1"/>
</dbReference>
<evidence type="ECO:0000313" key="1">
    <source>
        <dbReference type="EMBL" id="HJA86015.1"/>
    </source>
</evidence>
<dbReference type="AlphaFoldDB" id="A0A9D2KWN7"/>
<keyword evidence="1" id="KW-0328">Glycosyltransferase</keyword>
<dbReference type="EMBL" id="DWZI01000038">
    <property type="protein sequence ID" value="HJA86015.1"/>
    <property type="molecule type" value="Genomic_DNA"/>
</dbReference>
<sequence length="188" mass="21851">MAQKGKYPSLERQWRKLMYAFYDYLPMQYKNASARDWQIRHLVWDFKDGRAYESVAEITASALVRFFGKETRNIVFACVPASSAAKNEKRYRKFAEKVCGLTGAINAYDHIRIEGNRLGVHERFDEKSIRNVQVIDFDKEFFNGKKVLVFDDILTKGFSYARFALQLEKFGAEILGGFFLGKTIFHSN</sequence>
<dbReference type="Gene3D" id="3.40.50.2020">
    <property type="match status" value="1"/>
</dbReference>
<comment type="caution">
    <text evidence="1">The sequence shown here is derived from an EMBL/GenBank/DDBJ whole genome shotgun (WGS) entry which is preliminary data.</text>
</comment>
<dbReference type="InterPro" id="IPR029057">
    <property type="entry name" value="PRTase-like"/>
</dbReference>
<proteinExistence type="predicted"/>
<gene>
    <name evidence="1" type="ORF">H9950_07490</name>
</gene>
<dbReference type="Proteomes" id="UP000823862">
    <property type="component" value="Unassembled WGS sequence"/>
</dbReference>
<evidence type="ECO:0000313" key="2">
    <source>
        <dbReference type="Proteomes" id="UP000823862"/>
    </source>
</evidence>
<organism evidence="1 2">
    <name type="scientific">Candidatus Bacteroides avicola</name>
    <dbReference type="NCBI Taxonomy" id="2838468"/>
    <lineage>
        <taxon>Bacteria</taxon>
        <taxon>Pseudomonadati</taxon>
        <taxon>Bacteroidota</taxon>
        <taxon>Bacteroidia</taxon>
        <taxon>Bacteroidales</taxon>
        <taxon>Bacteroidaceae</taxon>
        <taxon>Bacteroides</taxon>
    </lineage>
</organism>
<reference evidence="1" key="1">
    <citation type="journal article" date="2021" name="PeerJ">
        <title>Extensive microbial diversity within the chicken gut microbiome revealed by metagenomics and culture.</title>
        <authorList>
            <person name="Gilroy R."/>
            <person name="Ravi A."/>
            <person name="Getino M."/>
            <person name="Pursley I."/>
            <person name="Horton D.L."/>
            <person name="Alikhan N.F."/>
            <person name="Baker D."/>
            <person name="Gharbi K."/>
            <person name="Hall N."/>
            <person name="Watson M."/>
            <person name="Adriaenssens E.M."/>
            <person name="Foster-Nyarko E."/>
            <person name="Jarju S."/>
            <person name="Secka A."/>
            <person name="Antonio M."/>
            <person name="Oren A."/>
            <person name="Chaudhuri R.R."/>
            <person name="La Ragione R."/>
            <person name="Hildebrand F."/>
            <person name="Pallen M.J."/>
        </authorList>
    </citation>
    <scope>NUCLEOTIDE SEQUENCE</scope>
    <source>
        <strain evidence="1">ChiHjej12B11-9795</strain>
    </source>
</reference>
<name>A0A9D2KWN7_9BACE</name>
<dbReference type="SUPFAM" id="SSF53271">
    <property type="entry name" value="PRTase-like"/>
    <property type="match status" value="1"/>
</dbReference>